<proteinExistence type="predicted"/>
<accession>A0A154IC63</accession>
<gene>
    <name evidence="1" type="ORF">A4A59_28630</name>
</gene>
<dbReference type="AlphaFoldDB" id="A0A154IC63"/>
<protein>
    <submittedName>
        <fullName evidence="1">Uncharacterized protein</fullName>
    </submittedName>
</protein>
<dbReference type="EMBL" id="LVYU01000122">
    <property type="protein sequence ID" value="KZA98173.1"/>
    <property type="molecule type" value="Genomic_DNA"/>
</dbReference>
<comment type="caution">
    <text evidence="1">The sequence shown here is derived from an EMBL/GenBank/DDBJ whole genome shotgun (WGS) entry which is preliminary data.</text>
</comment>
<organism evidence="1">
    <name type="scientific">Rhizobium leguminosarum</name>
    <dbReference type="NCBI Taxonomy" id="384"/>
    <lineage>
        <taxon>Bacteria</taxon>
        <taxon>Pseudomonadati</taxon>
        <taxon>Pseudomonadota</taxon>
        <taxon>Alphaproteobacteria</taxon>
        <taxon>Hyphomicrobiales</taxon>
        <taxon>Rhizobiaceae</taxon>
        <taxon>Rhizobium/Agrobacterium group</taxon>
        <taxon>Rhizobium</taxon>
    </lineage>
</organism>
<evidence type="ECO:0000313" key="1">
    <source>
        <dbReference type="EMBL" id="KZA98173.1"/>
    </source>
</evidence>
<reference evidence="1" key="1">
    <citation type="submission" date="2016-03" db="EMBL/GenBank/DDBJ databases">
        <title>Microsymbionts genomes from the relict species Vavilovia formosa.</title>
        <authorList>
            <person name="Chirak E."/>
            <person name="Kimeklis A."/>
            <person name="Kopat V."/>
            <person name="Andronov E."/>
        </authorList>
    </citation>
    <scope>NUCLEOTIDE SEQUENCE [LARGE SCALE GENOMIC DNA]</scope>
    <source>
        <strain evidence="1">Vaf12</strain>
    </source>
</reference>
<name>A0A154IC63_RHILE</name>
<sequence length="115" mass="12685">MLHLLLAYFHNHTFAMMTCNIVWSDHLNVTTLYRNVLDNDYLRNQSMALIIHDIIAVRGDRELTEERAKPAKGRAQVASRREDLKTGAAAFSALTLSTFSLATSAHAQTGGANAA</sequence>